<name>A0A6J7HTZ4_9ZZZZ</name>
<protein>
    <submittedName>
        <fullName evidence="10">Unannotated protein</fullName>
    </submittedName>
</protein>
<keyword evidence="4 5" id="KW-0472">Membrane</keyword>
<keyword evidence="3 5" id="KW-1133">Transmembrane helix</keyword>
<dbReference type="EMBL" id="CAFBMY010000036">
    <property type="protein sequence ID" value="CAB4921103.1"/>
    <property type="molecule type" value="Genomic_DNA"/>
</dbReference>
<evidence type="ECO:0000313" key="11">
    <source>
        <dbReference type="EMBL" id="CAB4976780.1"/>
    </source>
</evidence>
<proteinExistence type="predicted"/>
<feature type="transmembrane region" description="Helical" evidence="5">
    <location>
        <begin position="12"/>
        <end position="40"/>
    </location>
</feature>
<dbReference type="EMBL" id="CAFBOJ010000040">
    <property type="protein sequence ID" value="CAB4976780.1"/>
    <property type="molecule type" value="Genomic_DNA"/>
</dbReference>
<dbReference type="CDD" id="cd16914">
    <property type="entry name" value="EcfT"/>
    <property type="match status" value="1"/>
</dbReference>
<evidence type="ECO:0000256" key="4">
    <source>
        <dbReference type="ARBA" id="ARBA00023136"/>
    </source>
</evidence>
<feature type="transmembrane region" description="Helical" evidence="5">
    <location>
        <begin position="234"/>
        <end position="262"/>
    </location>
</feature>
<evidence type="ECO:0000313" key="7">
    <source>
        <dbReference type="EMBL" id="CAB4702854.1"/>
    </source>
</evidence>
<dbReference type="PANTHER" id="PTHR33514:SF15">
    <property type="entry name" value="COBALT TRANSPORT PROTEIN"/>
    <property type="match status" value="1"/>
</dbReference>
<organism evidence="10">
    <name type="scientific">freshwater metagenome</name>
    <dbReference type="NCBI Taxonomy" id="449393"/>
    <lineage>
        <taxon>unclassified sequences</taxon>
        <taxon>metagenomes</taxon>
        <taxon>ecological metagenomes</taxon>
    </lineage>
</organism>
<evidence type="ECO:0000256" key="3">
    <source>
        <dbReference type="ARBA" id="ARBA00022989"/>
    </source>
</evidence>
<dbReference type="Pfam" id="PF02361">
    <property type="entry name" value="CbiQ"/>
    <property type="match status" value="1"/>
</dbReference>
<reference evidence="10" key="1">
    <citation type="submission" date="2020-05" db="EMBL/GenBank/DDBJ databases">
        <authorList>
            <person name="Chiriac C."/>
            <person name="Salcher M."/>
            <person name="Ghai R."/>
            <person name="Kavagutti S V."/>
        </authorList>
    </citation>
    <scope>NUCLEOTIDE SEQUENCE</scope>
</reference>
<dbReference type="AlphaFoldDB" id="A0A6J7HTZ4"/>
<feature type="transmembrane region" description="Helical" evidence="5">
    <location>
        <begin position="60"/>
        <end position="77"/>
    </location>
</feature>
<sequence>MNRSLHPLVWWIWAGAMATAVAMTSSISIAIAVVGVTAIVVRNKAEETPWAASFSWSLKMGLWVIAIRVLTGVLIGVPMPGRKILTLPVIPLPHWMAGIRIGGPVTLERLTSTAHDGIMIASIIALLGAAASLSSPHRLLRSMPVMVYEFGVSVVIATSILPQFVTSISRIKQAQRLRGHESTGLLSWRRIALPLFEETLSRSLDLAAAMDSRGYGFTRKRSKYRQDRWTSKDYLLCGIAMVSLAKPELLVLVAAVSALVVAP</sequence>
<dbReference type="InterPro" id="IPR003339">
    <property type="entry name" value="ABC/ECF_trnsptr_transmembrane"/>
</dbReference>
<evidence type="ECO:0000313" key="9">
    <source>
        <dbReference type="EMBL" id="CAB4843619.1"/>
    </source>
</evidence>
<dbReference type="EMBL" id="CAFAZX010000048">
    <property type="protein sequence ID" value="CAB4843619.1"/>
    <property type="molecule type" value="Genomic_DNA"/>
</dbReference>
<dbReference type="EMBL" id="CAEZZR010000014">
    <property type="protein sequence ID" value="CAB4766091.1"/>
    <property type="molecule type" value="Genomic_DNA"/>
</dbReference>
<evidence type="ECO:0000256" key="5">
    <source>
        <dbReference type="SAM" id="Phobius"/>
    </source>
</evidence>
<dbReference type="EMBL" id="CAEZYB010000047">
    <property type="protein sequence ID" value="CAB4702854.1"/>
    <property type="molecule type" value="Genomic_DNA"/>
</dbReference>
<evidence type="ECO:0000313" key="8">
    <source>
        <dbReference type="EMBL" id="CAB4766091.1"/>
    </source>
</evidence>
<feature type="transmembrane region" description="Helical" evidence="5">
    <location>
        <begin position="146"/>
        <end position="168"/>
    </location>
</feature>
<evidence type="ECO:0000313" key="10">
    <source>
        <dbReference type="EMBL" id="CAB4921103.1"/>
    </source>
</evidence>
<gene>
    <name evidence="6" type="ORF">UFOPK2254_00595</name>
    <name evidence="7" type="ORF">UFOPK2646_00557</name>
    <name evidence="8" type="ORF">UFOPK2907_00251</name>
    <name evidence="9" type="ORF">UFOPK3241_00888</name>
    <name evidence="10" type="ORF">UFOPK3707_00345</name>
    <name evidence="11" type="ORF">UFOPK3937_00501</name>
</gene>
<comment type="subcellular location">
    <subcellularLocation>
        <location evidence="1">Membrane</location>
        <topology evidence="1">Multi-pass membrane protein</topology>
    </subcellularLocation>
</comment>
<dbReference type="EMBL" id="CAEZWO010000044">
    <property type="protein sequence ID" value="CAB4658555.1"/>
    <property type="molecule type" value="Genomic_DNA"/>
</dbReference>
<evidence type="ECO:0000256" key="2">
    <source>
        <dbReference type="ARBA" id="ARBA00022692"/>
    </source>
</evidence>
<evidence type="ECO:0000313" key="6">
    <source>
        <dbReference type="EMBL" id="CAB4658555.1"/>
    </source>
</evidence>
<keyword evidence="2 5" id="KW-0812">Transmembrane</keyword>
<accession>A0A6J7HTZ4</accession>
<dbReference type="PANTHER" id="PTHR33514">
    <property type="entry name" value="PROTEIN ABCI12, CHLOROPLASTIC"/>
    <property type="match status" value="1"/>
</dbReference>
<evidence type="ECO:0000256" key="1">
    <source>
        <dbReference type="ARBA" id="ARBA00004141"/>
    </source>
</evidence>
<dbReference type="GO" id="GO:0005886">
    <property type="term" value="C:plasma membrane"/>
    <property type="evidence" value="ECO:0007669"/>
    <property type="project" value="TreeGrafter"/>
</dbReference>